<organism evidence="2 3">
    <name type="scientific">Austropuccinia psidii MF-1</name>
    <dbReference type="NCBI Taxonomy" id="1389203"/>
    <lineage>
        <taxon>Eukaryota</taxon>
        <taxon>Fungi</taxon>
        <taxon>Dikarya</taxon>
        <taxon>Basidiomycota</taxon>
        <taxon>Pucciniomycotina</taxon>
        <taxon>Pucciniomycetes</taxon>
        <taxon>Pucciniales</taxon>
        <taxon>Sphaerophragmiaceae</taxon>
        <taxon>Austropuccinia</taxon>
    </lineage>
</organism>
<evidence type="ECO:0000313" key="3">
    <source>
        <dbReference type="Proteomes" id="UP000765509"/>
    </source>
</evidence>
<accession>A0A9Q3HU71</accession>
<evidence type="ECO:0000313" key="2">
    <source>
        <dbReference type="EMBL" id="MBW0517433.1"/>
    </source>
</evidence>
<dbReference type="EMBL" id="AVOT02025921">
    <property type="protein sequence ID" value="MBW0517433.1"/>
    <property type="molecule type" value="Genomic_DNA"/>
</dbReference>
<name>A0A9Q3HU71_9BASI</name>
<dbReference type="Proteomes" id="UP000765509">
    <property type="component" value="Unassembled WGS sequence"/>
</dbReference>
<sequence>MPVQHSPPARQKISQPRTHNFLTSTPREPLDVTPEVPQLTALLDRGPTMEGDAPGRKEARGPIKSISFSVFIGSLPGMSNTSFKGLNEDGEEEEENSGTGGPTIA</sequence>
<dbReference type="AlphaFoldDB" id="A0A9Q3HU71"/>
<feature type="compositionally biased region" description="Polar residues" evidence="1">
    <location>
        <begin position="12"/>
        <end position="26"/>
    </location>
</feature>
<keyword evidence="3" id="KW-1185">Reference proteome</keyword>
<protein>
    <submittedName>
        <fullName evidence="2">Uncharacterized protein</fullName>
    </submittedName>
</protein>
<proteinExistence type="predicted"/>
<comment type="caution">
    <text evidence="2">The sequence shown here is derived from an EMBL/GenBank/DDBJ whole genome shotgun (WGS) entry which is preliminary data.</text>
</comment>
<reference evidence="2" key="1">
    <citation type="submission" date="2021-03" db="EMBL/GenBank/DDBJ databases">
        <title>Draft genome sequence of rust myrtle Austropuccinia psidii MF-1, a brazilian biotype.</title>
        <authorList>
            <person name="Quecine M.C."/>
            <person name="Pachon D.M.R."/>
            <person name="Bonatelli M.L."/>
            <person name="Correr F.H."/>
            <person name="Franceschini L.M."/>
            <person name="Leite T.F."/>
            <person name="Margarido G.R.A."/>
            <person name="Almeida C.A."/>
            <person name="Ferrarezi J.A."/>
            <person name="Labate C.A."/>
        </authorList>
    </citation>
    <scope>NUCLEOTIDE SEQUENCE</scope>
    <source>
        <strain evidence="2">MF-1</strain>
    </source>
</reference>
<feature type="region of interest" description="Disordered" evidence="1">
    <location>
        <begin position="1"/>
        <end position="63"/>
    </location>
</feature>
<gene>
    <name evidence="2" type="ORF">O181_057148</name>
</gene>
<evidence type="ECO:0000256" key="1">
    <source>
        <dbReference type="SAM" id="MobiDB-lite"/>
    </source>
</evidence>
<feature type="region of interest" description="Disordered" evidence="1">
    <location>
        <begin position="77"/>
        <end position="105"/>
    </location>
</feature>